<dbReference type="SMART" id="SM00720">
    <property type="entry name" value="calpain_III"/>
    <property type="match status" value="1"/>
</dbReference>
<dbReference type="RefSeq" id="XP_055875761.1">
    <property type="nucleotide sequence ID" value="XM_056019786.1"/>
</dbReference>
<dbReference type="Proteomes" id="UP001165740">
    <property type="component" value="Chromosome 2"/>
</dbReference>
<dbReference type="GO" id="GO:0004198">
    <property type="term" value="F:calcium-dependent cysteine-type endopeptidase activity"/>
    <property type="evidence" value="ECO:0007669"/>
    <property type="project" value="InterPro"/>
</dbReference>
<evidence type="ECO:0000313" key="10">
    <source>
        <dbReference type="Proteomes" id="UP001165740"/>
    </source>
</evidence>
<dbReference type="SMART" id="SM00230">
    <property type="entry name" value="CysPc"/>
    <property type="match status" value="1"/>
</dbReference>
<dbReference type="CDD" id="cd00044">
    <property type="entry name" value="CysPc"/>
    <property type="match status" value="1"/>
</dbReference>
<dbReference type="Pfam" id="PF13405">
    <property type="entry name" value="EF-hand_6"/>
    <property type="match status" value="1"/>
</dbReference>
<dbReference type="SUPFAM" id="SSF49758">
    <property type="entry name" value="Calpain large subunit, middle domain (domain III)"/>
    <property type="match status" value="1"/>
</dbReference>
<dbReference type="PROSITE" id="PS50203">
    <property type="entry name" value="CALPAIN_CAT"/>
    <property type="match status" value="1"/>
</dbReference>
<dbReference type="InterPro" id="IPR022682">
    <property type="entry name" value="Calpain_domain_III"/>
</dbReference>
<dbReference type="InterPro" id="IPR018247">
    <property type="entry name" value="EF_Hand_1_Ca_BS"/>
</dbReference>
<dbReference type="AlphaFoldDB" id="A0A9W2ZL37"/>
<evidence type="ECO:0000256" key="3">
    <source>
        <dbReference type="ARBA" id="ARBA00022801"/>
    </source>
</evidence>
<sequence>MASVYEELKKQYLKSNKLYEDPKFLTNSTFLFKGGPRFGVKWLRPKELVKNPQFIADGFAYNDFDQGGLGNCWFIASVACLSASDHKEILKRIVPADQNFDKDYFGAFRFNFWQYGKWVEIVVDDRLPTYNGKLIYGCNKKNPNEFWCSLLEKAFAKLHGNYDVIDGGRIHSSLVDLTGGIGEMVPLRQEIADRDLRNILVNCSKMNSIMGAAIFNQLAVPGERELKRDTGLYEGHAYAIINIKEVNIKHSTVTLLHLRNPWGHGEWNGPFSDKSPEWNLLSQADKDATLKTKDDGEFWISLTDFRTNFDELEICHLTPDAFTEEISHNLDRSQWAVTEHYGSWVSGVSAGGPPLSFTSRKFWINPQFELSLSHANKPTTVIISLFEVDDLLRRAAEDISIGFVILKHNRVRSKPSRITAENFSEYAPRLVETSGKYWPYRERTKRYLLEPGEHIIIPCTFKAGLEAEFYLRVFAETPIDSQPVNVPKNNADIVPSSPKDTSEYAIMKAFDGIVGRDGFIDAADLVIVFQAGLEAAGEGKGFNIETCRCITGLSDIQSSKGLIDKEGVRKVWSDLQNWRKAFRLIDTDKNNAVDANELQKLFETIDFNAGPEAVAAIMKRYGGKNGKISEEDFLQCFCKTMHLFRTYKELSTGGKITMSLNQISFYFLQWISVGLRT</sequence>
<accession>A0A9W2ZL37</accession>
<feature type="active site" evidence="6 7">
    <location>
        <position position="72"/>
    </location>
</feature>
<evidence type="ECO:0000256" key="7">
    <source>
        <dbReference type="PROSITE-ProRule" id="PRU00239"/>
    </source>
</evidence>
<comment type="similarity">
    <text evidence="1">Belongs to the peptidase C2 family.</text>
</comment>
<dbReference type="InterPro" id="IPR000169">
    <property type="entry name" value="Pept_cys_AS"/>
</dbReference>
<dbReference type="Pfam" id="PF00648">
    <property type="entry name" value="Peptidase_C2"/>
    <property type="match status" value="1"/>
</dbReference>
<evidence type="ECO:0000259" key="8">
    <source>
        <dbReference type="PROSITE" id="PS50203"/>
    </source>
</evidence>
<protein>
    <submittedName>
        <fullName evidence="11">Calpain-9-like isoform X1</fullName>
    </submittedName>
</protein>
<dbReference type="GO" id="GO:0006508">
    <property type="term" value="P:proteolysis"/>
    <property type="evidence" value="ECO:0007669"/>
    <property type="project" value="UniProtKB-KW"/>
</dbReference>
<evidence type="ECO:0000256" key="4">
    <source>
        <dbReference type="ARBA" id="ARBA00022807"/>
    </source>
</evidence>
<dbReference type="PROSITE" id="PS50222">
    <property type="entry name" value="EF_HAND_2"/>
    <property type="match status" value="1"/>
</dbReference>
<name>A0A9W2ZL37_BIOGL</name>
<keyword evidence="5" id="KW-0106">Calcium</keyword>
<dbReference type="OMA" id="RMFFDLA"/>
<dbReference type="InterPro" id="IPR022684">
    <property type="entry name" value="Calpain_cysteine_protease"/>
</dbReference>
<dbReference type="PANTHER" id="PTHR10183:SF433">
    <property type="entry name" value="CALPAIN-A-RELATED"/>
    <property type="match status" value="1"/>
</dbReference>
<dbReference type="PROSITE" id="PS00018">
    <property type="entry name" value="EF_HAND_1"/>
    <property type="match status" value="1"/>
</dbReference>
<proteinExistence type="inferred from homology"/>
<dbReference type="PRINTS" id="PR00704">
    <property type="entry name" value="CALPAIN"/>
</dbReference>
<evidence type="ECO:0000256" key="2">
    <source>
        <dbReference type="ARBA" id="ARBA00022670"/>
    </source>
</evidence>
<organism evidence="10 11">
    <name type="scientific">Biomphalaria glabrata</name>
    <name type="common">Bloodfluke planorb</name>
    <name type="synonym">Freshwater snail</name>
    <dbReference type="NCBI Taxonomy" id="6526"/>
    <lineage>
        <taxon>Eukaryota</taxon>
        <taxon>Metazoa</taxon>
        <taxon>Spiralia</taxon>
        <taxon>Lophotrochozoa</taxon>
        <taxon>Mollusca</taxon>
        <taxon>Gastropoda</taxon>
        <taxon>Heterobranchia</taxon>
        <taxon>Euthyneura</taxon>
        <taxon>Panpulmonata</taxon>
        <taxon>Hygrophila</taxon>
        <taxon>Lymnaeoidea</taxon>
        <taxon>Planorbidae</taxon>
        <taxon>Biomphalaria</taxon>
    </lineage>
</organism>
<evidence type="ECO:0000259" key="9">
    <source>
        <dbReference type="PROSITE" id="PS50222"/>
    </source>
</evidence>
<keyword evidence="4 7" id="KW-0788">Thiol protease</keyword>
<keyword evidence="3 7" id="KW-0378">Hydrolase</keyword>
<dbReference type="GO" id="GO:0005509">
    <property type="term" value="F:calcium ion binding"/>
    <property type="evidence" value="ECO:0007669"/>
    <property type="project" value="InterPro"/>
</dbReference>
<dbReference type="SUPFAM" id="SSF54001">
    <property type="entry name" value="Cysteine proteinases"/>
    <property type="match status" value="1"/>
</dbReference>
<feature type="domain" description="EF-hand" evidence="9">
    <location>
        <begin position="573"/>
        <end position="608"/>
    </location>
</feature>
<reference evidence="11" key="1">
    <citation type="submission" date="2025-08" db="UniProtKB">
        <authorList>
            <consortium name="RefSeq"/>
        </authorList>
    </citation>
    <scope>IDENTIFICATION</scope>
</reference>
<dbReference type="InterPro" id="IPR036213">
    <property type="entry name" value="Calpain_III_sf"/>
</dbReference>
<dbReference type="InterPro" id="IPR022683">
    <property type="entry name" value="Calpain_III"/>
</dbReference>
<dbReference type="PANTHER" id="PTHR10183">
    <property type="entry name" value="CALPAIN"/>
    <property type="match status" value="1"/>
</dbReference>
<dbReference type="Gene3D" id="1.10.238.10">
    <property type="entry name" value="EF-hand"/>
    <property type="match status" value="1"/>
</dbReference>
<dbReference type="OrthoDB" id="424753at2759"/>
<dbReference type="FunFam" id="3.90.70.10:FF:000001">
    <property type="entry name" value="Calpain-1 catalytic subunit"/>
    <property type="match status" value="1"/>
</dbReference>
<gene>
    <name evidence="11" type="primary">LOC106056028</name>
</gene>
<dbReference type="SUPFAM" id="SSF47473">
    <property type="entry name" value="EF-hand"/>
    <property type="match status" value="1"/>
</dbReference>
<dbReference type="PROSITE" id="PS00139">
    <property type="entry name" value="THIOL_PROTEASE_CYS"/>
    <property type="match status" value="1"/>
</dbReference>
<evidence type="ECO:0000256" key="1">
    <source>
        <dbReference type="ARBA" id="ARBA00007623"/>
    </source>
</evidence>
<evidence type="ECO:0000313" key="11">
    <source>
        <dbReference type="RefSeq" id="XP_055875761.1"/>
    </source>
</evidence>
<evidence type="ECO:0000256" key="6">
    <source>
        <dbReference type="PIRSR" id="PIRSR622684-1"/>
    </source>
</evidence>
<dbReference type="Gene3D" id="2.60.120.380">
    <property type="match status" value="1"/>
</dbReference>
<feature type="active site" evidence="6 7">
    <location>
        <position position="260"/>
    </location>
</feature>
<dbReference type="GeneID" id="106056028"/>
<dbReference type="InterPro" id="IPR011992">
    <property type="entry name" value="EF-hand-dom_pair"/>
</dbReference>
<dbReference type="GO" id="GO:0005737">
    <property type="term" value="C:cytoplasm"/>
    <property type="evidence" value="ECO:0007669"/>
    <property type="project" value="TreeGrafter"/>
</dbReference>
<evidence type="ECO:0000256" key="5">
    <source>
        <dbReference type="ARBA" id="ARBA00022837"/>
    </source>
</evidence>
<dbReference type="InterPro" id="IPR002048">
    <property type="entry name" value="EF_hand_dom"/>
</dbReference>
<dbReference type="Gene3D" id="3.90.70.10">
    <property type="entry name" value="Cysteine proteinases"/>
    <property type="match status" value="1"/>
</dbReference>
<dbReference type="InterPro" id="IPR001300">
    <property type="entry name" value="Peptidase_C2_calpain_cat"/>
</dbReference>
<keyword evidence="10" id="KW-1185">Reference proteome</keyword>
<feature type="active site" evidence="6 7">
    <location>
        <position position="236"/>
    </location>
</feature>
<dbReference type="Pfam" id="PF01067">
    <property type="entry name" value="Calpain_III"/>
    <property type="match status" value="1"/>
</dbReference>
<feature type="domain" description="Calpain catalytic" evidence="8">
    <location>
        <begin position="18"/>
        <end position="318"/>
    </location>
</feature>
<keyword evidence="2 7" id="KW-0645">Protease</keyword>
<dbReference type="InterPro" id="IPR038765">
    <property type="entry name" value="Papain-like_cys_pep_sf"/>
</dbReference>